<accession>A0A8T3YJT6</accession>
<keyword evidence="1" id="KW-0812">Transmembrane</keyword>
<dbReference type="EMBL" id="JACQPB010000025">
    <property type="protein sequence ID" value="MBI4210295.1"/>
    <property type="molecule type" value="Genomic_DNA"/>
</dbReference>
<comment type="caution">
    <text evidence="2">The sequence shown here is derived from an EMBL/GenBank/DDBJ whole genome shotgun (WGS) entry which is preliminary data.</text>
</comment>
<proteinExistence type="predicted"/>
<name>A0A8T3YJT6_9ARCH</name>
<dbReference type="Proteomes" id="UP000732298">
    <property type="component" value="Unassembled WGS sequence"/>
</dbReference>
<evidence type="ECO:0000313" key="3">
    <source>
        <dbReference type="Proteomes" id="UP000732298"/>
    </source>
</evidence>
<reference evidence="2" key="1">
    <citation type="submission" date="2020-07" db="EMBL/GenBank/DDBJ databases">
        <title>Huge and variable diversity of episymbiotic CPR bacteria and DPANN archaea in groundwater ecosystems.</title>
        <authorList>
            <person name="He C.Y."/>
            <person name="Keren R."/>
            <person name="Whittaker M."/>
            <person name="Farag I.F."/>
            <person name="Doudna J."/>
            <person name="Cate J.H.D."/>
            <person name="Banfield J.F."/>
        </authorList>
    </citation>
    <scope>NUCLEOTIDE SEQUENCE</scope>
    <source>
        <strain evidence="2">NC_groundwater_1296_Ag_S-0.2um_52_80</strain>
    </source>
</reference>
<protein>
    <submittedName>
        <fullName evidence="2">Uncharacterized protein</fullName>
    </submittedName>
</protein>
<keyword evidence="1" id="KW-0472">Membrane</keyword>
<evidence type="ECO:0000313" key="2">
    <source>
        <dbReference type="EMBL" id="MBI4210295.1"/>
    </source>
</evidence>
<organism evidence="2 3">
    <name type="scientific">Candidatus Iainarchaeum sp</name>
    <dbReference type="NCBI Taxonomy" id="3101447"/>
    <lineage>
        <taxon>Archaea</taxon>
        <taxon>Candidatus Iainarchaeota</taxon>
        <taxon>Candidatus Iainarchaeia</taxon>
        <taxon>Candidatus Iainarchaeales</taxon>
        <taxon>Candidatus Iainarchaeaceae</taxon>
        <taxon>Candidatus Iainarchaeum</taxon>
    </lineage>
</organism>
<gene>
    <name evidence="2" type="ORF">HY544_02190</name>
</gene>
<sequence length="268" mass="28855">MRLGFFAIALALLASTASAFTVTGFEGTISIAEKPYDFTFTIKNETAVKQPLSIDFTAPTHFEFVEKPDYVNANSEAEITARIYPEKGFEGTTYAGRATLKLGGSTAEKSFAILYNREDSCTIERQVSASGGDITLMLENTSYRQKTISLTGVKGAPEGIRLAEKGEYSLGPFEKREFKARIEGNVAFKGDAELEFSCHGSTITSKVGMDYKAGGTDLAALLSLGGISGTRQGDAEMVFDALLAITASILLIAFIARLVRFLNSGKKE</sequence>
<keyword evidence="1" id="KW-1133">Transmembrane helix</keyword>
<dbReference type="AlphaFoldDB" id="A0A8T3YJT6"/>
<feature type="transmembrane region" description="Helical" evidence="1">
    <location>
        <begin position="237"/>
        <end position="259"/>
    </location>
</feature>
<evidence type="ECO:0000256" key="1">
    <source>
        <dbReference type="SAM" id="Phobius"/>
    </source>
</evidence>